<name>A0A6J1TJA3_FRAOC</name>
<keyword evidence="2" id="KW-0812">Transmembrane</keyword>
<dbReference type="Proteomes" id="UP000504606">
    <property type="component" value="Unplaced"/>
</dbReference>
<feature type="region of interest" description="Disordered" evidence="1">
    <location>
        <begin position="1"/>
        <end position="22"/>
    </location>
</feature>
<dbReference type="AlphaFoldDB" id="A0A6J1TJA3"/>
<sequence length="113" mass="13084">MVNISMQEGSLPTEPTEWTEEDRRSVHELREHLRHMREVMNDSEYADSLAAMANTPPGKKPRVHNRASVIDGSFMSFVFIFVFTVIVIVSFYAFKNLYHAVLKKFPTVQHTEL</sequence>
<gene>
    <name evidence="4" type="primary">LOC113217617</name>
</gene>
<keyword evidence="2" id="KW-0472">Membrane</keyword>
<feature type="transmembrane region" description="Helical" evidence="2">
    <location>
        <begin position="74"/>
        <end position="94"/>
    </location>
</feature>
<accession>A0A6J1TJA3</accession>
<dbReference type="OrthoDB" id="6585706at2759"/>
<feature type="compositionally biased region" description="Polar residues" evidence="1">
    <location>
        <begin position="1"/>
        <end position="10"/>
    </location>
</feature>
<keyword evidence="2" id="KW-1133">Transmembrane helix</keyword>
<evidence type="ECO:0000256" key="1">
    <source>
        <dbReference type="SAM" id="MobiDB-lite"/>
    </source>
</evidence>
<protein>
    <submittedName>
        <fullName evidence="4">Uncharacterized protein LOC113217617</fullName>
    </submittedName>
</protein>
<reference evidence="4" key="1">
    <citation type="submission" date="2025-08" db="UniProtKB">
        <authorList>
            <consortium name="RefSeq"/>
        </authorList>
    </citation>
    <scope>IDENTIFICATION</scope>
    <source>
        <tissue evidence="4">Whole organism</tissue>
    </source>
</reference>
<dbReference type="KEGG" id="foc:113217617"/>
<organism evidence="3 4">
    <name type="scientific">Frankliniella occidentalis</name>
    <name type="common">Western flower thrips</name>
    <name type="synonym">Euthrips occidentalis</name>
    <dbReference type="NCBI Taxonomy" id="133901"/>
    <lineage>
        <taxon>Eukaryota</taxon>
        <taxon>Metazoa</taxon>
        <taxon>Ecdysozoa</taxon>
        <taxon>Arthropoda</taxon>
        <taxon>Hexapoda</taxon>
        <taxon>Insecta</taxon>
        <taxon>Pterygota</taxon>
        <taxon>Neoptera</taxon>
        <taxon>Paraneoptera</taxon>
        <taxon>Thysanoptera</taxon>
        <taxon>Terebrantia</taxon>
        <taxon>Thripoidea</taxon>
        <taxon>Thripidae</taxon>
        <taxon>Frankliniella</taxon>
    </lineage>
</organism>
<keyword evidence="3" id="KW-1185">Reference proteome</keyword>
<dbReference type="RefSeq" id="XP_026293363.1">
    <property type="nucleotide sequence ID" value="XM_026437578.2"/>
</dbReference>
<evidence type="ECO:0000256" key="2">
    <source>
        <dbReference type="SAM" id="Phobius"/>
    </source>
</evidence>
<evidence type="ECO:0000313" key="4">
    <source>
        <dbReference type="RefSeq" id="XP_026293363.1"/>
    </source>
</evidence>
<dbReference type="GeneID" id="113217617"/>
<proteinExistence type="predicted"/>
<evidence type="ECO:0000313" key="3">
    <source>
        <dbReference type="Proteomes" id="UP000504606"/>
    </source>
</evidence>